<dbReference type="STRING" id="617002.SAMN05660653_02595"/>
<name>A0A1G6E403_9BACT</name>
<dbReference type="EMBL" id="FMXO01000015">
    <property type="protein sequence ID" value="SDB52111.1"/>
    <property type="molecule type" value="Genomic_DNA"/>
</dbReference>
<dbReference type="RefSeq" id="WP_092122537.1">
    <property type="nucleotide sequence ID" value="NZ_FMXO01000015.1"/>
</dbReference>
<protein>
    <submittedName>
        <fullName evidence="1">Uncharacterized protein</fullName>
    </submittedName>
</protein>
<dbReference type="AlphaFoldDB" id="A0A1G6E403"/>
<evidence type="ECO:0000313" key="2">
    <source>
        <dbReference type="Proteomes" id="UP000198771"/>
    </source>
</evidence>
<reference evidence="1 2" key="1">
    <citation type="submission" date="2016-10" db="EMBL/GenBank/DDBJ databases">
        <authorList>
            <person name="de Groot N.N."/>
        </authorList>
    </citation>
    <scope>NUCLEOTIDE SEQUENCE [LARGE SCALE GENOMIC DNA]</scope>
    <source>
        <strain evidence="1 2">ASO4-2</strain>
    </source>
</reference>
<gene>
    <name evidence="1" type="ORF">SAMN05660653_02595</name>
</gene>
<accession>A0A1G6E403</accession>
<evidence type="ECO:0000313" key="1">
    <source>
        <dbReference type="EMBL" id="SDB52111.1"/>
    </source>
</evidence>
<proteinExistence type="predicted"/>
<dbReference type="Proteomes" id="UP000198771">
    <property type="component" value="Unassembled WGS sequence"/>
</dbReference>
<organism evidence="1 2">
    <name type="scientific">Desulfonatronum thiosulfatophilum</name>
    <dbReference type="NCBI Taxonomy" id="617002"/>
    <lineage>
        <taxon>Bacteria</taxon>
        <taxon>Pseudomonadati</taxon>
        <taxon>Thermodesulfobacteriota</taxon>
        <taxon>Desulfovibrionia</taxon>
        <taxon>Desulfovibrionales</taxon>
        <taxon>Desulfonatronaceae</taxon>
        <taxon>Desulfonatronum</taxon>
    </lineage>
</organism>
<keyword evidence="2" id="KW-1185">Reference proteome</keyword>
<sequence>MIKKIRTLSKKRRMLREQIRARHGELNQSRQLLVEKTYQYLGTRRAVTQAFVAGYLVDQLRSLMPDKLMQLRVYLPWMMRYMQ</sequence>